<gene>
    <name evidence="3" type="ORF">VP01_1167g3</name>
</gene>
<dbReference type="InterPro" id="IPR025714">
    <property type="entry name" value="Methyltranfer_dom"/>
</dbReference>
<dbReference type="AlphaFoldDB" id="A0A0L6VRB8"/>
<feature type="region of interest" description="Disordered" evidence="1">
    <location>
        <begin position="52"/>
        <end position="76"/>
    </location>
</feature>
<evidence type="ECO:0000256" key="1">
    <source>
        <dbReference type="SAM" id="MobiDB-lite"/>
    </source>
</evidence>
<dbReference type="GO" id="GO:0008168">
    <property type="term" value="F:methyltransferase activity"/>
    <property type="evidence" value="ECO:0007669"/>
    <property type="project" value="InterPro"/>
</dbReference>
<dbReference type="OrthoDB" id="269872at2759"/>
<evidence type="ECO:0000259" key="2">
    <source>
        <dbReference type="Pfam" id="PF13847"/>
    </source>
</evidence>
<dbReference type="InterPro" id="IPR029063">
    <property type="entry name" value="SAM-dependent_MTases_sf"/>
</dbReference>
<protein>
    <recommendedName>
        <fullName evidence="2">Methyltransferase domain-containing protein</fullName>
    </recommendedName>
</protein>
<feature type="domain" description="Methyltransferase" evidence="2">
    <location>
        <begin position="239"/>
        <end position="287"/>
    </location>
</feature>
<proteinExistence type="predicted"/>
<organism evidence="3 4">
    <name type="scientific">Puccinia sorghi</name>
    <dbReference type="NCBI Taxonomy" id="27349"/>
    <lineage>
        <taxon>Eukaryota</taxon>
        <taxon>Fungi</taxon>
        <taxon>Dikarya</taxon>
        <taxon>Basidiomycota</taxon>
        <taxon>Pucciniomycotina</taxon>
        <taxon>Pucciniomycetes</taxon>
        <taxon>Pucciniales</taxon>
        <taxon>Pucciniaceae</taxon>
        <taxon>Puccinia</taxon>
    </lineage>
</organism>
<feature type="region of interest" description="Disordered" evidence="1">
    <location>
        <begin position="366"/>
        <end position="385"/>
    </location>
</feature>
<comment type="caution">
    <text evidence="3">The sequence shown here is derived from an EMBL/GenBank/DDBJ whole genome shotgun (WGS) entry which is preliminary data.</text>
</comment>
<dbReference type="Pfam" id="PF13847">
    <property type="entry name" value="Methyltransf_31"/>
    <property type="match status" value="1"/>
</dbReference>
<dbReference type="Proteomes" id="UP000037035">
    <property type="component" value="Unassembled WGS sequence"/>
</dbReference>
<reference evidence="3 4" key="1">
    <citation type="submission" date="2015-08" db="EMBL/GenBank/DDBJ databases">
        <title>Next Generation Sequencing and Analysis of the Genome of Puccinia sorghi L Schw, the Causal Agent of Maize Common Rust.</title>
        <authorList>
            <person name="Rochi L."/>
            <person name="Burguener G."/>
            <person name="Darino M."/>
            <person name="Turjanski A."/>
            <person name="Kreff E."/>
            <person name="Dieguez M.J."/>
            <person name="Sacco F."/>
        </authorList>
    </citation>
    <scope>NUCLEOTIDE SEQUENCE [LARGE SCALE GENOMIC DNA]</scope>
    <source>
        <strain evidence="3 4">RO10H11247</strain>
    </source>
</reference>
<dbReference type="PANTHER" id="PTHR18895:SF74">
    <property type="entry name" value="MTRF1L RELEASE FACTOR GLUTAMINE METHYLTRANSFERASE"/>
    <property type="match status" value="1"/>
</dbReference>
<dbReference type="SUPFAM" id="SSF53335">
    <property type="entry name" value="S-adenosyl-L-methionine-dependent methyltransferases"/>
    <property type="match status" value="1"/>
</dbReference>
<dbReference type="InterPro" id="IPR050320">
    <property type="entry name" value="N5-glutamine_MTase"/>
</dbReference>
<dbReference type="STRING" id="27349.A0A0L6VRB8"/>
<dbReference type="GO" id="GO:0032259">
    <property type="term" value="P:methylation"/>
    <property type="evidence" value="ECO:0007669"/>
    <property type="project" value="InterPro"/>
</dbReference>
<dbReference type="EMBL" id="LAVV01001865">
    <property type="protein sequence ID" value="KNZ63253.1"/>
    <property type="molecule type" value="Genomic_DNA"/>
</dbReference>
<accession>A0A0L6VRB8</accession>
<dbReference type="VEuPathDB" id="FungiDB:VP01_1167g3"/>
<dbReference type="GO" id="GO:0003676">
    <property type="term" value="F:nucleic acid binding"/>
    <property type="evidence" value="ECO:0007669"/>
    <property type="project" value="InterPro"/>
</dbReference>
<name>A0A0L6VRB8_9BASI</name>
<evidence type="ECO:0000313" key="4">
    <source>
        <dbReference type="Proteomes" id="UP000037035"/>
    </source>
</evidence>
<dbReference type="PANTHER" id="PTHR18895">
    <property type="entry name" value="HEMK METHYLTRANSFERASE"/>
    <property type="match status" value="1"/>
</dbReference>
<keyword evidence="4" id="KW-1185">Reference proteome</keyword>
<feature type="region of interest" description="Disordered" evidence="1">
    <location>
        <begin position="406"/>
        <end position="432"/>
    </location>
</feature>
<dbReference type="PROSITE" id="PS00092">
    <property type="entry name" value="N6_MTASE"/>
    <property type="match status" value="1"/>
</dbReference>
<sequence>MDFRPPAGAEQKHSTDQTAVDHVFNIQQTRLFAHLWSGSLKITPDSQLHRWAHTSSSPFKPQQEAVKSSPGPTTSNSIEQALKTRLVSMYLQEENLSVATPKHWSRSETELNWLKSGATDQLNRISRNSISPISLNQHIQFQLGRHRLLNDLLTDWVDQYVSEKKPLAYIIGNVPFGALTFTIRPPILIPRPETEQWVMQLSRTMETYFQALFRSSSHSATDEPTLPHLSGPRQSRGSSFKVLDLGTGSGCISNYLAYHHQDVHAVGVDIDQDAVGLARENASSHKILCPNKAGPTSRHSRGRASFFNLDIFSPTFTQNLKQASQSLAGFDMIISNPPYIPLAEYHHLPGSVKHWESAIALVGDRNSGGLDHHGPNRSISRSNQPSGDYGFFTSYRSALSPSLALGPTPSVVGDGRRERGCIRPEGRGETPGVRRLQNVKANHEVGGSSPGQDGLDFYRRIVQLIATGGLLKPDSSNFHQRSSVSDVQRLPKLVLEVGHGQAAAVRQLVLRRLPAVVSNVQVVKDFAGIDRCLLCY</sequence>
<dbReference type="Gene3D" id="3.40.50.150">
    <property type="entry name" value="Vaccinia Virus protein VP39"/>
    <property type="match status" value="2"/>
</dbReference>
<feature type="compositionally biased region" description="Basic and acidic residues" evidence="1">
    <location>
        <begin position="414"/>
        <end position="428"/>
    </location>
</feature>
<evidence type="ECO:0000313" key="3">
    <source>
        <dbReference type="EMBL" id="KNZ63253.1"/>
    </source>
</evidence>
<feature type="region of interest" description="Disordered" evidence="1">
    <location>
        <begin position="218"/>
        <end position="237"/>
    </location>
</feature>
<dbReference type="InterPro" id="IPR002052">
    <property type="entry name" value="DNA_methylase_N6_adenine_CS"/>
</dbReference>
<dbReference type="GO" id="GO:0005739">
    <property type="term" value="C:mitochondrion"/>
    <property type="evidence" value="ECO:0007669"/>
    <property type="project" value="TreeGrafter"/>
</dbReference>
<dbReference type="CDD" id="cd02440">
    <property type="entry name" value="AdoMet_MTases"/>
    <property type="match status" value="1"/>
</dbReference>